<comment type="cofactor">
    <cofactor evidence="1">
        <name>adenosylcob(III)alamin</name>
        <dbReference type="ChEBI" id="CHEBI:18408"/>
    </cofactor>
</comment>
<accession>A0A538TPU0</accession>
<dbReference type="InterPro" id="IPR006159">
    <property type="entry name" value="Acid_CoA_mut_C"/>
</dbReference>
<evidence type="ECO:0000256" key="3">
    <source>
        <dbReference type="ARBA" id="ARBA00022723"/>
    </source>
</evidence>
<evidence type="ECO:0000256" key="1">
    <source>
        <dbReference type="ARBA" id="ARBA00001922"/>
    </source>
</evidence>
<dbReference type="SUPFAM" id="SSF52242">
    <property type="entry name" value="Cobalamin (vitamin B12)-binding domain"/>
    <property type="match status" value="1"/>
</dbReference>
<dbReference type="GO" id="GO:0046872">
    <property type="term" value="F:metal ion binding"/>
    <property type="evidence" value="ECO:0007669"/>
    <property type="project" value="UniProtKB-KW"/>
</dbReference>
<evidence type="ECO:0000256" key="5">
    <source>
        <dbReference type="ARBA" id="ARBA00023285"/>
    </source>
</evidence>
<dbReference type="InterPro" id="IPR036724">
    <property type="entry name" value="Cobalamin-bd_sf"/>
</dbReference>
<dbReference type="PANTHER" id="PTHR48101">
    <property type="entry name" value="METHYLMALONYL-COA MUTASE, MITOCHONDRIAL-RELATED"/>
    <property type="match status" value="1"/>
</dbReference>
<dbReference type="GO" id="GO:0016853">
    <property type="term" value="F:isomerase activity"/>
    <property type="evidence" value="ECO:0007669"/>
    <property type="project" value="UniProtKB-KW"/>
</dbReference>
<evidence type="ECO:0000259" key="6">
    <source>
        <dbReference type="PROSITE" id="PS51332"/>
    </source>
</evidence>
<evidence type="ECO:0000256" key="4">
    <source>
        <dbReference type="ARBA" id="ARBA00023235"/>
    </source>
</evidence>
<keyword evidence="5" id="KW-0170">Cobalt</keyword>
<evidence type="ECO:0000313" key="8">
    <source>
        <dbReference type="Proteomes" id="UP000317691"/>
    </source>
</evidence>
<dbReference type="AlphaFoldDB" id="A0A538TPU0"/>
<dbReference type="PANTHER" id="PTHR48101:SF1">
    <property type="entry name" value="METHYLMALONYL-COA MUTASE, LARGE SUBUNIT"/>
    <property type="match status" value="1"/>
</dbReference>
<comment type="caution">
    <text evidence="7">The sequence shown here is derived from an EMBL/GenBank/DDBJ whole genome shotgun (WGS) entry which is preliminary data.</text>
</comment>
<dbReference type="InterPro" id="IPR006158">
    <property type="entry name" value="Cobalamin-bd"/>
</dbReference>
<proteinExistence type="predicted"/>
<sequence>MRKIRVLVGKAGLDGHDRGAKVVASAMRDAGFEVIYTGLHQTPEMIVQAAVQEDVDAVALSILSGAHMTLFPRVHQLMRERGISDVLLTGGGIISKEDMTTLKAQGVGELFGPGTSTAAIVEYIKDWVAKRSGAKAGATAAAARTR</sequence>
<dbReference type="EMBL" id="VBOZ01000012">
    <property type="protein sequence ID" value="TMQ65628.1"/>
    <property type="molecule type" value="Genomic_DNA"/>
</dbReference>
<reference evidence="7 8" key="1">
    <citation type="journal article" date="2019" name="Nat. Microbiol.">
        <title>Mediterranean grassland soil C-N compound turnover is dependent on rainfall and depth, and is mediated by genomically divergent microorganisms.</title>
        <authorList>
            <person name="Diamond S."/>
            <person name="Andeer P.F."/>
            <person name="Li Z."/>
            <person name="Crits-Christoph A."/>
            <person name="Burstein D."/>
            <person name="Anantharaman K."/>
            <person name="Lane K.R."/>
            <person name="Thomas B.C."/>
            <person name="Pan C."/>
            <person name="Northen T.R."/>
            <person name="Banfield J.F."/>
        </authorList>
    </citation>
    <scope>NUCLEOTIDE SEQUENCE [LARGE SCALE GENOMIC DNA]</scope>
    <source>
        <strain evidence="7">WS_9</strain>
    </source>
</reference>
<gene>
    <name evidence="7" type="ORF">E6K79_04680</name>
</gene>
<dbReference type="GO" id="GO:0031419">
    <property type="term" value="F:cobalamin binding"/>
    <property type="evidence" value="ECO:0007669"/>
    <property type="project" value="UniProtKB-KW"/>
</dbReference>
<evidence type="ECO:0000256" key="2">
    <source>
        <dbReference type="ARBA" id="ARBA00022628"/>
    </source>
</evidence>
<keyword evidence="2" id="KW-0846">Cobalamin</keyword>
<keyword evidence="3" id="KW-0479">Metal-binding</keyword>
<dbReference type="PROSITE" id="PS51332">
    <property type="entry name" value="B12_BINDING"/>
    <property type="match status" value="1"/>
</dbReference>
<keyword evidence="4" id="KW-0413">Isomerase</keyword>
<feature type="domain" description="B12-binding" evidence="6">
    <location>
        <begin position="3"/>
        <end position="134"/>
    </location>
</feature>
<name>A0A538TPU0_UNCEI</name>
<protein>
    <submittedName>
        <fullName evidence="7">Cobalamin B12-binding domain-containing protein</fullName>
    </submittedName>
</protein>
<dbReference type="Gene3D" id="3.40.50.280">
    <property type="entry name" value="Cobalamin-binding domain"/>
    <property type="match status" value="1"/>
</dbReference>
<dbReference type="Proteomes" id="UP000317691">
    <property type="component" value="Unassembled WGS sequence"/>
</dbReference>
<dbReference type="NCBIfam" id="TIGR00640">
    <property type="entry name" value="acid_CoA_mut_C"/>
    <property type="match status" value="1"/>
</dbReference>
<dbReference type="Pfam" id="PF02310">
    <property type="entry name" value="B12-binding"/>
    <property type="match status" value="1"/>
</dbReference>
<dbReference type="CDD" id="cd02071">
    <property type="entry name" value="MM_CoA_mut_B12_BD"/>
    <property type="match status" value="1"/>
</dbReference>
<evidence type="ECO:0000313" key="7">
    <source>
        <dbReference type="EMBL" id="TMQ65628.1"/>
    </source>
</evidence>
<organism evidence="7 8">
    <name type="scientific">Eiseniibacteriota bacterium</name>
    <dbReference type="NCBI Taxonomy" id="2212470"/>
    <lineage>
        <taxon>Bacteria</taxon>
        <taxon>Candidatus Eiseniibacteriota</taxon>
    </lineage>
</organism>